<dbReference type="SUPFAM" id="SSF47769">
    <property type="entry name" value="SAM/Pointed domain"/>
    <property type="match status" value="1"/>
</dbReference>
<feature type="compositionally biased region" description="Polar residues" evidence="1">
    <location>
        <begin position="207"/>
        <end position="223"/>
    </location>
</feature>
<dbReference type="OrthoDB" id="3063862at2759"/>
<organism evidence="2 3">
    <name type="scientific">Tricholomella constricta</name>
    <dbReference type="NCBI Taxonomy" id="117010"/>
    <lineage>
        <taxon>Eukaryota</taxon>
        <taxon>Fungi</taxon>
        <taxon>Dikarya</taxon>
        <taxon>Basidiomycota</taxon>
        <taxon>Agaricomycotina</taxon>
        <taxon>Agaricomycetes</taxon>
        <taxon>Agaricomycetidae</taxon>
        <taxon>Agaricales</taxon>
        <taxon>Tricholomatineae</taxon>
        <taxon>Lyophyllaceae</taxon>
        <taxon>Tricholomella</taxon>
    </lineage>
</organism>
<sequence length="470" mass="52306">MAPPRSKKSKPSIIEILDNSQSFIHERDHDVESSEEESSGSSSSESSEEEQPELGNKSDIVDLDEENADPHADDEEVPLPSPPPTAQKRKRQSKKSKAPAATEPIVVNTTYLLSILSAAELKKPISKRVPKNQSLSLSSSEPWDTMKAQLLVKIDASIKPKQLKIEDYDIMFYIPRILPKPGMTLACETDYSSLLGRVKAMADKTTTPTINISVSQKESNGNKENMGDSEDEEKQEPKSKKKKSKDPSLLPGNIAKASNILLLQERWKCEKREDTCVGTYCYPHPDTKVHLPLNHERFDCWASAILKGEEHATLDKPPNHRMFDAASIRSPVLQRRLDAQNQKNVPLPAPVFNLTIGDGVFDRFLGSRSALPPPTLPLTPLAPAAAVYDLQCPTLLHPARLPGQDMSLTQFCAMFKLGDAVLEKFHENGYNEARVLRFVTIEDLKEMKFRLGEIAALRDAVETWSLPRAA</sequence>
<keyword evidence="3" id="KW-1185">Reference proteome</keyword>
<dbReference type="AlphaFoldDB" id="A0A8H5M496"/>
<gene>
    <name evidence="2" type="ORF">D9615_006147</name>
</gene>
<comment type="caution">
    <text evidence="2">The sequence shown here is derived from an EMBL/GenBank/DDBJ whole genome shotgun (WGS) entry which is preliminary data.</text>
</comment>
<accession>A0A8H5M496</accession>
<evidence type="ECO:0000313" key="3">
    <source>
        <dbReference type="Proteomes" id="UP000565441"/>
    </source>
</evidence>
<reference evidence="2 3" key="1">
    <citation type="journal article" date="2020" name="ISME J.">
        <title>Uncovering the hidden diversity of litter-decomposition mechanisms in mushroom-forming fungi.</title>
        <authorList>
            <person name="Floudas D."/>
            <person name="Bentzer J."/>
            <person name="Ahren D."/>
            <person name="Johansson T."/>
            <person name="Persson P."/>
            <person name="Tunlid A."/>
        </authorList>
    </citation>
    <scope>NUCLEOTIDE SEQUENCE [LARGE SCALE GENOMIC DNA]</scope>
    <source>
        <strain evidence="2 3">CBS 661.87</strain>
    </source>
</reference>
<name>A0A8H5M496_9AGAR</name>
<feature type="compositionally biased region" description="Acidic residues" evidence="1">
    <location>
        <begin position="61"/>
        <end position="77"/>
    </location>
</feature>
<dbReference type="EMBL" id="JAACJP010000014">
    <property type="protein sequence ID" value="KAF5380154.1"/>
    <property type="molecule type" value="Genomic_DNA"/>
</dbReference>
<proteinExistence type="predicted"/>
<feature type="compositionally biased region" description="Basic residues" evidence="1">
    <location>
        <begin position="1"/>
        <end position="10"/>
    </location>
</feature>
<protein>
    <submittedName>
        <fullName evidence="2">Uncharacterized protein</fullName>
    </submittedName>
</protein>
<dbReference type="Proteomes" id="UP000565441">
    <property type="component" value="Unassembled WGS sequence"/>
</dbReference>
<evidence type="ECO:0000313" key="2">
    <source>
        <dbReference type="EMBL" id="KAF5380154.1"/>
    </source>
</evidence>
<evidence type="ECO:0000256" key="1">
    <source>
        <dbReference type="SAM" id="MobiDB-lite"/>
    </source>
</evidence>
<feature type="region of interest" description="Disordered" evidence="1">
    <location>
        <begin position="207"/>
        <end position="252"/>
    </location>
</feature>
<dbReference type="InterPro" id="IPR013761">
    <property type="entry name" value="SAM/pointed_sf"/>
</dbReference>
<feature type="region of interest" description="Disordered" evidence="1">
    <location>
        <begin position="1"/>
        <end position="101"/>
    </location>
</feature>
<feature type="compositionally biased region" description="Basic residues" evidence="1">
    <location>
        <begin position="87"/>
        <end position="97"/>
    </location>
</feature>